<reference evidence="4" key="1">
    <citation type="journal article" date="2011" name="Genome Biol.">
        <title>Comparative genomics of the social amoebae Dictyostelium discoideum and Dictyostelium purpureum.</title>
        <authorList>
            <consortium name="US DOE Joint Genome Institute (JGI-PGF)"/>
            <person name="Sucgang R."/>
            <person name="Kuo A."/>
            <person name="Tian X."/>
            <person name="Salerno W."/>
            <person name="Parikh A."/>
            <person name="Feasley C.L."/>
            <person name="Dalin E."/>
            <person name="Tu H."/>
            <person name="Huang E."/>
            <person name="Barry K."/>
            <person name="Lindquist E."/>
            <person name="Shapiro H."/>
            <person name="Bruce D."/>
            <person name="Schmutz J."/>
            <person name="Salamov A."/>
            <person name="Fey P."/>
            <person name="Gaudet P."/>
            <person name="Anjard C."/>
            <person name="Babu M.M."/>
            <person name="Basu S."/>
            <person name="Bushmanova Y."/>
            <person name="van der Wel H."/>
            <person name="Katoh-Kurasawa M."/>
            <person name="Dinh C."/>
            <person name="Coutinho P.M."/>
            <person name="Saito T."/>
            <person name="Elias M."/>
            <person name="Schaap P."/>
            <person name="Kay R.R."/>
            <person name="Henrissat B."/>
            <person name="Eichinger L."/>
            <person name="Rivero F."/>
            <person name="Putnam N.H."/>
            <person name="West C.M."/>
            <person name="Loomis W.F."/>
            <person name="Chisholm R.L."/>
            <person name="Shaulsky G."/>
            <person name="Strassmann J.E."/>
            <person name="Queller D.C."/>
            <person name="Kuspa A."/>
            <person name="Grigoriev I.V."/>
        </authorList>
    </citation>
    <scope>NUCLEOTIDE SEQUENCE [LARGE SCALE GENOMIC DNA]</scope>
    <source>
        <strain evidence="4">QSDP1</strain>
    </source>
</reference>
<dbReference type="GO" id="GO:0046872">
    <property type="term" value="F:metal ion binding"/>
    <property type="evidence" value="ECO:0007669"/>
    <property type="project" value="UniProtKB-KW"/>
</dbReference>
<dbReference type="InParanoid" id="F0ZHC9"/>
<proteinExistence type="predicted"/>
<evidence type="ECO:0000313" key="3">
    <source>
        <dbReference type="EMBL" id="EGC36662.1"/>
    </source>
</evidence>
<dbReference type="AlphaFoldDB" id="F0ZHC9"/>
<protein>
    <submittedName>
        <fullName evidence="3">Uncharacterized protein</fullName>
    </submittedName>
</protein>
<accession>F0ZHC9</accession>
<dbReference type="EMBL" id="GL871020">
    <property type="protein sequence ID" value="EGC36662.1"/>
    <property type="molecule type" value="Genomic_DNA"/>
</dbReference>
<name>F0ZHC9_DICPU</name>
<keyword evidence="1" id="KW-0479">Metal-binding</keyword>
<dbReference type="Proteomes" id="UP000001064">
    <property type="component" value="Unassembled WGS sequence"/>
</dbReference>
<dbReference type="PANTHER" id="PTHR35201:SF2">
    <property type="entry name" value="TERPENE SYNTHASE 1-RELATED"/>
    <property type="match status" value="1"/>
</dbReference>
<dbReference type="GO" id="GO:0046246">
    <property type="term" value="P:terpene biosynthetic process"/>
    <property type="evidence" value="ECO:0007669"/>
    <property type="project" value="UniProtKB-ARBA"/>
</dbReference>
<evidence type="ECO:0000256" key="1">
    <source>
        <dbReference type="ARBA" id="ARBA00022723"/>
    </source>
</evidence>
<dbReference type="VEuPathDB" id="AmoebaDB:DICPUDRAFT_77693"/>
<keyword evidence="4" id="KW-1185">Reference proteome</keyword>
<dbReference type="PANTHER" id="PTHR35201">
    <property type="entry name" value="TERPENE SYNTHASE"/>
    <property type="match status" value="1"/>
</dbReference>
<dbReference type="InterPro" id="IPR034686">
    <property type="entry name" value="Terpene_cyclase-like_2"/>
</dbReference>
<dbReference type="GeneID" id="10504211"/>
<organism evidence="3 4">
    <name type="scientific">Dictyostelium purpureum</name>
    <name type="common">Slime mold</name>
    <dbReference type="NCBI Taxonomy" id="5786"/>
    <lineage>
        <taxon>Eukaryota</taxon>
        <taxon>Amoebozoa</taxon>
        <taxon>Evosea</taxon>
        <taxon>Eumycetozoa</taxon>
        <taxon>Dictyostelia</taxon>
        <taxon>Dictyosteliales</taxon>
        <taxon>Dictyosteliaceae</taxon>
        <taxon>Dictyostelium</taxon>
    </lineage>
</organism>
<gene>
    <name evidence="3" type="ORF">DICPUDRAFT_77693</name>
</gene>
<sequence length="217" mass="25551">MNCIYINNNPNKNNKIISNDKPLYNNNNNKNDSDNNFIKETFMECVECGLFEEFNEMDFANVKNILNCLECFYPKYNHEEVMVASAVLCWVSLFEELLEDNQTNQEQQQILIKKYKDILIAGKNSLYIRDTEYNNLTPLEKYSLVIRFRLLKPTSQKRNEMIFDIFIHCLNEWFHSITTKTKSDSVTVGIYFLIAINSSTTDPLNISYDDVYNSFLF</sequence>
<evidence type="ECO:0000313" key="4">
    <source>
        <dbReference type="Proteomes" id="UP000001064"/>
    </source>
</evidence>
<keyword evidence="2" id="KW-0456">Lyase</keyword>
<dbReference type="OrthoDB" id="2861623at2759"/>
<dbReference type="RefSeq" id="XP_003286830.1">
    <property type="nucleotide sequence ID" value="XM_003286782.1"/>
</dbReference>
<dbReference type="KEGG" id="dpp:DICPUDRAFT_77693"/>
<evidence type="ECO:0000256" key="2">
    <source>
        <dbReference type="ARBA" id="ARBA00023239"/>
    </source>
</evidence>
<dbReference type="GO" id="GO:0010333">
    <property type="term" value="F:terpene synthase activity"/>
    <property type="evidence" value="ECO:0000318"/>
    <property type="project" value="GO_Central"/>
</dbReference>